<proteinExistence type="inferred from homology"/>
<reference evidence="5 6" key="1">
    <citation type="submission" date="2022-05" db="EMBL/GenBank/DDBJ databases">
        <title>Genome Sequencing of Bee-Associated Microbes.</title>
        <authorList>
            <person name="Dunlap C."/>
        </authorList>
    </citation>
    <scope>NUCLEOTIDE SEQUENCE [LARGE SCALE GENOMIC DNA]</scope>
    <source>
        <strain evidence="5 6">NRRL NRS-1438</strain>
    </source>
</reference>
<evidence type="ECO:0000259" key="4">
    <source>
        <dbReference type="Pfam" id="PF01420"/>
    </source>
</evidence>
<evidence type="ECO:0000313" key="5">
    <source>
        <dbReference type="EMBL" id="MCY9522285.1"/>
    </source>
</evidence>
<keyword evidence="6" id="KW-1185">Reference proteome</keyword>
<keyword evidence="5" id="KW-0540">Nuclease</keyword>
<evidence type="ECO:0000256" key="2">
    <source>
        <dbReference type="ARBA" id="ARBA00022747"/>
    </source>
</evidence>
<keyword evidence="5" id="KW-0255">Endonuclease</keyword>
<dbReference type="Gene3D" id="3.90.220.20">
    <property type="entry name" value="DNA methylase specificity domains"/>
    <property type="match status" value="2"/>
</dbReference>
<dbReference type="InterPro" id="IPR052021">
    <property type="entry name" value="Type-I_RS_S_subunit"/>
</dbReference>
<dbReference type="Proteomes" id="UP001207626">
    <property type="component" value="Unassembled WGS sequence"/>
</dbReference>
<keyword evidence="5" id="KW-0378">Hydrolase</keyword>
<organism evidence="5 6">
    <name type="scientific">Paenibacillus apiarius</name>
    <dbReference type="NCBI Taxonomy" id="46240"/>
    <lineage>
        <taxon>Bacteria</taxon>
        <taxon>Bacillati</taxon>
        <taxon>Bacillota</taxon>
        <taxon>Bacilli</taxon>
        <taxon>Bacillales</taxon>
        <taxon>Paenibacillaceae</taxon>
        <taxon>Paenibacillus</taxon>
    </lineage>
</organism>
<sequence>MSKWEKVKLKDVILIDKNIISPGDINDQQIYIGLEDIEKENGNINEKYVRESNIKSNKFIFTEEHILYGKLRPNLNKVCLPEFKGICSTDIYPILVKRNRAEKAYIFHILHSQEFVKYASNRTSGANLPRVNEKVIYEYEISLPPLETQKQIAKTLNIAAVLLAMRKQQLAELDNLIKSIFYEMFGENNIYIEKSLIELIVEGAGLSYGIVQPGEDIGKGIGILRPIDINHGTISMTNIKRIPPDVEEPYKKTRLNGNEILITVRGTTGETALTDQKHMGMNVTRGIAVIRQNNSLINRIFLNEYLKSGIGQRFIRENTKGATLKQINLSVLREMRISLPPLPLQKQFAARVTKIEEQKALVQKAIDETQYLFDSLMSEYFE</sequence>
<dbReference type="RefSeq" id="WP_087434502.1">
    <property type="nucleotide sequence ID" value="NZ_JAMDLV010000070.1"/>
</dbReference>
<evidence type="ECO:0000256" key="3">
    <source>
        <dbReference type="ARBA" id="ARBA00023125"/>
    </source>
</evidence>
<dbReference type="EMBL" id="JAMDLW010000032">
    <property type="protein sequence ID" value="MCY9522285.1"/>
    <property type="molecule type" value="Genomic_DNA"/>
</dbReference>
<keyword evidence="3" id="KW-0238">DNA-binding</keyword>
<name>A0ABT4DZW0_9BACL</name>
<feature type="domain" description="Type I restriction modification DNA specificity" evidence="4">
    <location>
        <begin position="232"/>
        <end position="367"/>
    </location>
</feature>
<dbReference type="Pfam" id="PF01420">
    <property type="entry name" value="Methylase_S"/>
    <property type="match status" value="2"/>
</dbReference>
<dbReference type="SUPFAM" id="SSF116734">
    <property type="entry name" value="DNA methylase specificity domain"/>
    <property type="match status" value="2"/>
</dbReference>
<evidence type="ECO:0000256" key="1">
    <source>
        <dbReference type="ARBA" id="ARBA00010923"/>
    </source>
</evidence>
<feature type="domain" description="Type I restriction modification DNA specificity" evidence="4">
    <location>
        <begin position="1"/>
        <end position="173"/>
    </location>
</feature>
<dbReference type="CDD" id="cd17256">
    <property type="entry name" value="RMtype1_S_EcoJA65PI-TRD1-CR1_like"/>
    <property type="match status" value="1"/>
</dbReference>
<comment type="caution">
    <text evidence="5">The sequence shown here is derived from an EMBL/GenBank/DDBJ whole genome shotgun (WGS) entry which is preliminary data.</text>
</comment>
<dbReference type="PANTHER" id="PTHR30408:SF12">
    <property type="entry name" value="TYPE I RESTRICTION ENZYME MJAVIII SPECIFICITY SUBUNIT"/>
    <property type="match status" value="1"/>
</dbReference>
<accession>A0ABT4DZW0</accession>
<dbReference type="GO" id="GO:0004519">
    <property type="term" value="F:endonuclease activity"/>
    <property type="evidence" value="ECO:0007669"/>
    <property type="project" value="UniProtKB-KW"/>
</dbReference>
<comment type="similarity">
    <text evidence="1">Belongs to the type-I restriction system S methylase family.</text>
</comment>
<gene>
    <name evidence="5" type="ORF">M5X09_21950</name>
</gene>
<evidence type="ECO:0000313" key="6">
    <source>
        <dbReference type="Proteomes" id="UP001207626"/>
    </source>
</evidence>
<dbReference type="InterPro" id="IPR044946">
    <property type="entry name" value="Restrct_endonuc_typeI_TRD_sf"/>
</dbReference>
<dbReference type="InterPro" id="IPR000055">
    <property type="entry name" value="Restrct_endonuc_typeI_TRD"/>
</dbReference>
<dbReference type="PANTHER" id="PTHR30408">
    <property type="entry name" value="TYPE-1 RESTRICTION ENZYME ECOKI SPECIFICITY PROTEIN"/>
    <property type="match status" value="1"/>
</dbReference>
<keyword evidence="2" id="KW-0680">Restriction system</keyword>
<protein>
    <submittedName>
        <fullName evidence="5">Restriction endonuclease subunit S</fullName>
    </submittedName>
</protein>